<dbReference type="InterPro" id="IPR034457">
    <property type="entry name" value="Organic_radical-activating"/>
</dbReference>
<evidence type="ECO:0000256" key="2">
    <source>
        <dbReference type="ARBA" id="ARBA00009777"/>
    </source>
</evidence>
<evidence type="ECO:0000313" key="12">
    <source>
        <dbReference type="Proteomes" id="UP000595481"/>
    </source>
</evidence>
<dbReference type="Pfam" id="PF13353">
    <property type="entry name" value="Fer4_12"/>
    <property type="match status" value="1"/>
</dbReference>
<dbReference type="SFLD" id="SFLDS00029">
    <property type="entry name" value="Radical_SAM"/>
    <property type="match status" value="1"/>
</dbReference>
<dbReference type="RefSeq" id="WP_042033316.1">
    <property type="nucleotide sequence ID" value="NZ_CAWMFX010000057.1"/>
</dbReference>
<dbReference type="InterPro" id="IPR040074">
    <property type="entry name" value="BssD/PflA/YjjW"/>
</dbReference>
<protein>
    <submittedName>
        <fullName evidence="11">Glycyl-radical enzyme activating protein</fullName>
    </submittedName>
</protein>
<dbReference type="PANTHER" id="PTHR30352:SF14">
    <property type="entry name" value="PYRUVATE FORMATE-LYASE 3-ACTIVATING ENZYME-RELATED"/>
    <property type="match status" value="1"/>
</dbReference>
<sequence>MIFDLQRYSTHDGPGIRTLVFLKGCSLACRWCQNPESRSPKPDILLDRRQCIEGCRLCSDACPAILRDSQGVQLARSTLGNQDVERLRGLCPSEALQVCGREESLDPLMTTILRDRPFFERSGGGVTLSGGEPFMQPEFAADLLARCKAEGLHTAVESCLHVPWHQIEPSLPHLDLLLADLKHVDEVRFFDWTRGKVALPLANLKRLAERGVAMQIRVPLIPGFNADHASIEAITQAAASLGTVQEIHFLPYHTLGAGKYALLDQPYQAPLLPLDDPALLAFAHECARAQGLTPLTRG</sequence>
<dbReference type="PIRSF" id="PIRSF000371">
    <property type="entry name" value="PFL_act_enz"/>
    <property type="match status" value="1"/>
</dbReference>
<dbReference type="SFLD" id="SFLDG01118">
    <property type="entry name" value="activating_enzymes__group_2"/>
    <property type="match status" value="1"/>
</dbReference>
<evidence type="ECO:0000256" key="7">
    <source>
        <dbReference type="ARBA" id="ARBA00023004"/>
    </source>
</evidence>
<dbReference type="PROSITE" id="PS01087">
    <property type="entry name" value="RADICAL_ACTIVATING"/>
    <property type="match status" value="1"/>
</dbReference>
<keyword evidence="8" id="KW-0411">Iron-sulfur</keyword>
<evidence type="ECO:0000256" key="8">
    <source>
        <dbReference type="ARBA" id="ARBA00023014"/>
    </source>
</evidence>
<keyword evidence="12" id="KW-1185">Reference proteome</keyword>
<organism evidence="11 12">
    <name type="scientific">Aeromonas jandaei</name>
    <dbReference type="NCBI Taxonomy" id="650"/>
    <lineage>
        <taxon>Bacteria</taxon>
        <taxon>Pseudomonadati</taxon>
        <taxon>Pseudomonadota</taxon>
        <taxon>Gammaproteobacteria</taxon>
        <taxon>Aeromonadales</taxon>
        <taxon>Aeromonadaceae</taxon>
        <taxon>Aeromonas</taxon>
    </lineage>
</organism>
<dbReference type="PROSITE" id="PS51918">
    <property type="entry name" value="RADICAL_SAM"/>
    <property type="match status" value="1"/>
</dbReference>
<gene>
    <name evidence="11" type="ORF">I6H43_03145</name>
</gene>
<dbReference type="SFLD" id="SFLDG01066">
    <property type="entry name" value="organic_radical-activating_enz"/>
    <property type="match status" value="1"/>
</dbReference>
<dbReference type="NCBIfam" id="TIGR02494">
    <property type="entry name" value="PFLE_PFLC"/>
    <property type="match status" value="1"/>
</dbReference>
<dbReference type="InterPro" id="IPR012839">
    <property type="entry name" value="Organic_radical_activase"/>
</dbReference>
<evidence type="ECO:0000313" key="11">
    <source>
        <dbReference type="EMBL" id="QQB20549.1"/>
    </source>
</evidence>
<dbReference type="CDD" id="cd01335">
    <property type="entry name" value="Radical_SAM"/>
    <property type="match status" value="1"/>
</dbReference>
<keyword evidence="7" id="KW-0408">Iron</keyword>
<keyword evidence="5" id="KW-0479">Metal-binding</keyword>
<dbReference type="EMBL" id="CP066092">
    <property type="protein sequence ID" value="QQB20549.1"/>
    <property type="molecule type" value="Genomic_DNA"/>
</dbReference>
<dbReference type="InterPro" id="IPR017896">
    <property type="entry name" value="4Fe4S_Fe-S-bd"/>
</dbReference>
<evidence type="ECO:0000256" key="5">
    <source>
        <dbReference type="ARBA" id="ARBA00022723"/>
    </source>
</evidence>
<evidence type="ECO:0000256" key="6">
    <source>
        <dbReference type="ARBA" id="ARBA00023002"/>
    </source>
</evidence>
<dbReference type="GeneID" id="69550247"/>
<dbReference type="PROSITE" id="PS51379">
    <property type="entry name" value="4FE4S_FER_2"/>
    <property type="match status" value="1"/>
</dbReference>
<name>A0A7T4AAZ3_AERJA</name>
<dbReference type="InterPro" id="IPR058240">
    <property type="entry name" value="rSAM_sf"/>
</dbReference>
<evidence type="ECO:0000256" key="3">
    <source>
        <dbReference type="ARBA" id="ARBA00022485"/>
    </source>
</evidence>
<evidence type="ECO:0000259" key="9">
    <source>
        <dbReference type="PROSITE" id="PS51379"/>
    </source>
</evidence>
<feature type="domain" description="4Fe-4S ferredoxin-type" evidence="9">
    <location>
        <begin position="42"/>
        <end position="70"/>
    </location>
</feature>
<dbReference type="PANTHER" id="PTHR30352">
    <property type="entry name" value="PYRUVATE FORMATE-LYASE-ACTIVATING ENZYME"/>
    <property type="match status" value="1"/>
</dbReference>
<evidence type="ECO:0000256" key="4">
    <source>
        <dbReference type="ARBA" id="ARBA00022691"/>
    </source>
</evidence>
<dbReference type="InterPro" id="IPR001989">
    <property type="entry name" value="Radical_activat_CS"/>
</dbReference>
<comment type="similarity">
    <text evidence="2">Belongs to the organic radical-activating enzymes family.</text>
</comment>
<reference evidence="11 12" key="1">
    <citation type="submission" date="2020-12" db="EMBL/GenBank/DDBJ databases">
        <title>FDA dAtabase for Regulatory Grade micrObial Sequences (FDA-ARGOS): Supporting development and validation of Infectious Disease Dx tests.</title>
        <authorList>
            <person name="Sproer C."/>
            <person name="Gronow S."/>
            <person name="Severitt S."/>
            <person name="Schroder I."/>
            <person name="Tallon L."/>
            <person name="Sadzewicz L."/>
            <person name="Zhao X."/>
            <person name="Boylan J."/>
            <person name="Ott S."/>
            <person name="Bowen H."/>
            <person name="Vavikolanu K."/>
            <person name="Mehta A."/>
            <person name="Aluvathingal J."/>
            <person name="Nadendla S."/>
            <person name="Lowell S."/>
            <person name="Myers T."/>
            <person name="Yan Y."/>
            <person name="Sichtig H."/>
        </authorList>
    </citation>
    <scope>NUCLEOTIDE SEQUENCE [LARGE SCALE GENOMIC DNA]</scope>
    <source>
        <strain evidence="11 12">FDAARGOS_986</strain>
    </source>
</reference>
<evidence type="ECO:0000256" key="1">
    <source>
        <dbReference type="ARBA" id="ARBA00001966"/>
    </source>
</evidence>
<comment type="cofactor">
    <cofactor evidence="1">
        <name>[4Fe-4S] cluster</name>
        <dbReference type="ChEBI" id="CHEBI:49883"/>
    </cofactor>
</comment>
<feature type="domain" description="Radical SAM core" evidence="10">
    <location>
        <begin position="11"/>
        <end position="289"/>
    </location>
</feature>
<proteinExistence type="inferred from homology"/>
<dbReference type="Proteomes" id="UP000595481">
    <property type="component" value="Chromosome"/>
</dbReference>
<evidence type="ECO:0000259" key="10">
    <source>
        <dbReference type="PROSITE" id="PS51918"/>
    </source>
</evidence>
<dbReference type="SUPFAM" id="SSF102114">
    <property type="entry name" value="Radical SAM enzymes"/>
    <property type="match status" value="1"/>
</dbReference>
<keyword evidence="6" id="KW-0560">Oxidoreductase</keyword>
<keyword evidence="3" id="KW-0004">4Fe-4S</keyword>
<dbReference type="InterPro" id="IPR007197">
    <property type="entry name" value="rSAM"/>
</dbReference>
<dbReference type="InterPro" id="IPR013785">
    <property type="entry name" value="Aldolase_TIM"/>
</dbReference>
<accession>A0A7T4AAZ3</accession>
<keyword evidence="4" id="KW-0949">S-adenosyl-L-methionine</keyword>
<dbReference type="Gene3D" id="3.20.20.70">
    <property type="entry name" value="Aldolase class I"/>
    <property type="match status" value="1"/>
</dbReference>